<dbReference type="SUPFAM" id="SSF49452">
    <property type="entry name" value="Starch-binding domain-like"/>
    <property type="match status" value="1"/>
</dbReference>
<dbReference type="SMART" id="SM01065">
    <property type="entry name" value="CBM_2"/>
    <property type="match status" value="1"/>
</dbReference>
<dbReference type="AlphaFoldDB" id="B3RNJ0"/>
<dbReference type="PANTHER" id="PTHR22958">
    <property type="entry name" value="GLYCEROPHOSPHORYL DIESTER PHOSPHODIESTERASE"/>
    <property type="match status" value="1"/>
</dbReference>
<dbReference type="InterPro" id="IPR002044">
    <property type="entry name" value="CBM20"/>
</dbReference>
<sequence length="543" mass="61972">MAASETTISVTFQVEYQPENGNEKLFLCGDLPVIGEWQPTKALRMTQSTRSHWQANINLQPRTTVKYRYVISEAYQVQDEVQSEPNQVADTIIVKKWESFNICRHQTIRSSSSTMKVDDGAFGMKDNEIAIKKGWLTTESYVNIYLNNSIKESVVFWSQKTFIAPAIKVTPYYVQQYPNTGVNTNVYIKILDEGNHSPKLQGNHGTFCDNKSFYAFTFGTFNVKELGVKLEFHDLDKSNSTTATAYIVPSRLSESTGRVTSPIVCCTSGNLLGEVTIEYLVVNPIPKIKLPEVYIDVFKSLSRPLLIGHRGMGAHDAQDAEYIVEENTMEAFKRAFEEKVDMVEFDIQMDADGEIVIYHDFNIDLHALRARDNIKCHRCPVKNLSVQQLKAYAALVKLDKGLGFNLEIKFPTDERHEDVAINYQDINRFVDKILKVVYHYAGERKIFFSCFNPDVCIALFMKQPSYPVVYLTCGISDKDLHVIELIKKFNLAICTWGNGNNKLDNIKLQRSYGIDGIICDRCDRELQACEKYLGRIAEVWMQF</sequence>
<accession>B3RNJ0</accession>
<dbReference type="GO" id="GO:2001070">
    <property type="term" value="F:starch binding"/>
    <property type="evidence" value="ECO:0007669"/>
    <property type="project" value="InterPro"/>
</dbReference>
<dbReference type="PANTHER" id="PTHR22958:SF1">
    <property type="entry name" value="GLYCEROPHOSPHOCHOLINE PHOSPHODIESTERASE GPCPD1"/>
    <property type="match status" value="1"/>
</dbReference>
<dbReference type="Gene3D" id="2.60.40.10">
    <property type="entry name" value="Immunoglobulins"/>
    <property type="match status" value="1"/>
</dbReference>
<proteinExistence type="predicted"/>
<evidence type="ECO:0000259" key="3">
    <source>
        <dbReference type="PROSITE" id="PS51704"/>
    </source>
</evidence>
<dbReference type="PROSITE" id="PS51166">
    <property type="entry name" value="CBM20"/>
    <property type="match status" value="1"/>
</dbReference>
<evidence type="ECO:0008006" key="6">
    <source>
        <dbReference type="Google" id="ProtNLM"/>
    </source>
</evidence>
<dbReference type="EMBL" id="DS985242">
    <property type="protein sequence ID" value="EDV27461.1"/>
    <property type="molecule type" value="Genomic_DNA"/>
</dbReference>
<dbReference type="InterPro" id="IPR017946">
    <property type="entry name" value="PLC-like_Pdiesterase_TIM-brl"/>
</dbReference>
<dbReference type="HOGENOM" id="CLU_013007_2_0_1"/>
<dbReference type="InterPro" id="IPR057506">
    <property type="entry name" value="C2_GPCPD1"/>
</dbReference>
<feature type="domain" description="GP-PDE" evidence="3">
    <location>
        <begin position="304"/>
        <end position="543"/>
    </location>
</feature>
<dbReference type="Pfam" id="PF00686">
    <property type="entry name" value="CBM_20"/>
    <property type="match status" value="1"/>
</dbReference>
<protein>
    <recommendedName>
        <fullName evidence="6">GP-PDE domain-containing protein</fullName>
    </recommendedName>
</protein>
<dbReference type="Proteomes" id="UP000009022">
    <property type="component" value="Unassembled WGS sequence"/>
</dbReference>
<dbReference type="Pfam" id="PF25329">
    <property type="entry name" value="C2_GDE1"/>
    <property type="match status" value="1"/>
</dbReference>
<dbReference type="InterPro" id="IPR013783">
    <property type="entry name" value="Ig-like_fold"/>
</dbReference>
<keyword evidence="1" id="KW-0378">Hydrolase</keyword>
<keyword evidence="5" id="KW-1185">Reference proteome</keyword>
<organism evidence="4 5">
    <name type="scientific">Trichoplax adhaerens</name>
    <name type="common">Trichoplax reptans</name>
    <dbReference type="NCBI Taxonomy" id="10228"/>
    <lineage>
        <taxon>Eukaryota</taxon>
        <taxon>Metazoa</taxon>
        <taxon>Placozoa</taxon>
        <taxon>Uniplacotomia</taxon>
        <taxon>Trichoplacea</taxon>
        <taxon>Trichoplacidae</taxon>
        <taxon>Trichoplax</taxon>
    </lineage>
</organism>
<evidence type="ECO:0000256" key="1">
    <source>
        <dbReference type="ARBA" id="ARBA00022801"/>
    </source>
</evidence>
<dbReference type="GO" id="GO:0046475">
    <property type="term" value="P:glycerophospholipid catabolic process"/>
    <property type="evidence" value="ECO:0000318"/>
    <property type="project" value="GO_Central"/>
</dbReference>
<name>B3RNJ0_TRIAD</name>
<dbReference type="PROSITE" id="PS51704">
    <property type="entry name" value="GP_PDE"/>
    <property type="match status" value="1"/>
</dbReference>
<dbReference type="RefSeq" id="XP_002109295.1">
    <property type="nucleotide sequence ID" value="XM_002109259.1"/>
</dbReference>
<dbReference type="FunCoup" id="B3RNJ0">
    <property type="interactions" value="959"/>
</dbReference>
<dbReference type="InterPro" id="IPR051578">
    <property type="entry name" value="GDPD"/>
</dbReference>
<dbReference type="STRING" id="10228.B3RNJ0"/>
<dbReference type="PhylomeDB" id="B3RNJ0"/>
<dbReference type="SUPFAM" id="SSF51695">
    <property type="entry name" value="PLC-like phosphodiesterases"/>
    <property type="match status" value="1"/>
</dbReference>
<reference evidence="4 5" key="1">
    <citation type="journal article" date="2008" name="Nature">
        <title>The Trichoplax genome and the nature of placozoans.</title>
        <authorList>
            <person name="Srivastava M."/>
            <person name="Begovic E."/>
            <person name="Chapman J."/>
            <person name="Putnam N.H."/>
            <person name="Hellsten U."/>
            <person name="Kawashima T."/>
            <person name="Kuo A."/>
            <person name="Mitros T."/>
            <person name="Salamov A."/>
            <person name="Carpenter M.L."/>
            <person name="Signorovitch A.Y."/>
            <person name="Moreno M.A."/>
            <person name="Kamm K."/>
            <person name="Grimwood J."/>
            <person name="Schmutz J."/>
            <person name="Shapiro H."/>
            <person name="Grigoriev I.V."/>
            <person name="Buss L.W."/>
            <person name="Schierwater B."/>
            <person name="Dellaporta S.L."/>
            <person name="Rokhsar D.S."/>
        </authorList>
    </citation>
    <scope>NUCLEOTIDE SEQUENCE [LARGE SCALE GENOMIC DNA]</scope>
    <source>
        <strain evidence="4 5">Grell-BS-1999</strain>
    </source>
</reference>
<dbReference type="GeneID" id="6751080"/>
<dbReference type="GO" id="GO:0047389">
    <property type="term" value="F:glycerophosphocholine phosphodiesterase activity"/>
    <property type="evidence" value="ECO:0000318"/>
    <property type="project" value="GO_Central"/>
</dbReference>
<evidence type="ECO:0000313" key="4">
    <source>
        <dbReference type="EMBL" id="EDV27461.1"/>
    </source>
</evidence>
<dbReference type="InParanoid" id="B3RNJ0"/>
<gene>
    <name evidence="4" type="ORF">TRIADDRAFT_53182</name>
</gene>
<dbReference type="OrthoDB" id="1058301at2759"/>
<dbReference type="OMA" id="RWFFANE"/>
<dbReference type="Gene3D" id="3.20.20.190">
    <property type="entry name" value="Phosphatidylinositol (PI) phosphodiesterase"/>
    <property type="match status" value="1"/>
</dbReference>
<dbReference type="Pfam" id="PF03009">
    <property type="entry name" value="GDPD"/>
    <property type="match status" value="1"/>
</dbReference>
<evidence type="ECO:0000259" key="2">
    <source>
        <dbReference type="PROSITE" id="PS51166"/>
    </source>
</evidence>
<dbReference type="KEGG" id="tad:TRIADDRAFT_53182"/>
<evidence type="ECO:0000313" key="5">
    <source>
        <dbReference type="Proteomes" id="UP000009022"/>
    </source>
</evidence>
<dbReference type="eggNOG" id="KOG2421">
    <property type="taxonomic scope" value="Eukaryota"/>
</dbReference>
<feature type="domain" description="CBM20" evidence="2">
    <location>
        <begin position="2"/>
        <end position="124"/>
    </location>
</feature>
<dbReference type="InterPro" id="IPR030395">
    <property type="entry name" value="GP_PDE_dom"/>
</dbReference>
<dbReference type="InterPro" id="IPR013784">
    <property type="entry name" value="Carb-bd-like_fold"/>
</dbReference>
<dbReference type="CTD" id="6751080"/>